<dbReference type="InterPro" id="IPR036812">
    <property type="entry name" value="NAD(P)_OxRdtase_dom_sf"/>
</dbReference>
<dbReference type="GO" id="GO:0005829">
    <property type="term" value="C:cytosol"/>
    <property type="evidence" value="ECO:0007669"/>
    <property type="project" value="TreeGrafter"/>
</dbReference>
<dbReference type="Proteomes" id="UP000051184">
    <property type="component" value="Unassembled WGS sequence"/>
</dbReference>
<proteinExistence type="predicted"/>
<dbReference type="OrthoDB" id="9768851at2"/>
<protein>
    <submittedName>
        <fullName evidence="2">Pyridoxal 4-dehydrogenase</fullName>
        <ecNumber evidence="2">1.1.1.107</ecNumber>
    </submittedName>
</protein>
<dbReference type="PANTHER" id="PTHR42686:SF1">
    <property type="entry name" value="GH17980P-RELATED"/>
    <property type="match status" value="1"/>
</dbReference>
<evidence type="ECO:0000259" key="1">
    <source>
        <dbReference type="Pfam" id="PF00248"/>
    </source>
</evidence>
<dbReference type="STRING" id="1715691.TA5113_01719"/>
<dbReference type="InterPro" id="IPR020471">
    <property type="entry name" value="AKR"/>
</dbReference>
<dbReference type="PANTHER" id="PTHR42686">
    <property type="entry name" value="GH17980P-RELATED"/>
    <property type="match status" value="1"/>
</dbReference>
<dbReference type="AlphaFoldDB" id="A0A0N7MBK4"/>
<evidence type="ECO:0000313" key="3">
    <source>
        <dbReference type="Proteomes" id="UP000051184"/>
    </source>
</evidence>
<keyword evidence="2" id="KW-0560">Oxidoreductase</keyword>
<dbReference type="RefSeq" id="WP_058314624.1">
    <property type="nucleotide sequence ID" value="NZ_CYTO01000010.1"/>
</dbReference>
<dbReference type="EC" id="1.1.1.107" evidence="2"/>
<accession>A0A0N7MBK4</accession>
<gene>
    <name evidence="2" type="primary">pld1_2</name>
    <name evidence="2" type="ORF">TA5114_01458</name>
</gene>
<evidence type="ECO:0000313" key="2">
    <source>
        <dbReference type="EMBL" id="CUK25656.1"/>
    </source>
</evidence>
<feature type="domain" description="NADP-dependent oxidoreductase" evidence="1">
    <location>
        <begin position="20"/>
        <end position="321"/>
    </location>
</feature>
<dbReference type="InterPro" id="IPR023210">
    <property type="entry name" value="NADP_OxRdtase_dom"/>
</dbReference>
<dbReference type="GO" id="GO:0050235">
    <property type="term" value="F:pyridoxal 4-dehydrogenase activity"/>
    <property type="evidence" value="ECO:0007669"/>
    <property type="project" value="UniProtKB-EC"/>
</dbReference>
<reference evidence="3" key="1">
    <citation type="submission" date="2015-09" db="EMBL/GenBank/DDBJ databases">
        <authorList>
            <person name="Rodrigo-Torres Lidia"/>
            <person name="Arahal R.David."/>
        </authorList>
    </citation>
    <scope>NUCLEOTIDE SEQUENCE [LARGE SCALE GENOMIC DNA]</scope>
    <source>
        <strain evidence="3">CECT 5114</strain>
    </source>
</reference>
<organism evidence="2 3">
    <name type="scientific">Cognatishimia activa</name>
    <dbReference type="NCBI Taxonomy" id="1715691"/>
    <lineage>
        <taxon>Bacteria</taxon>
        <taxon>Pseudomonadati</taxon>
        <taxon>Pseudomonadota</taxon>
        <taxon>Alphaproteobacteria</taxon>
        <taxon>Rhodobacterales</taxon>
        <taxon>Paracoccaceae</taxon>
        <taxon>Cognatishimia</taxon>
    </lineage>
</organism>
<dbReference type="SUPFAM" id="SSF51430">
    <property type="entry name" value="NAD(P)-linked oxidoreductase"/>
    <property type="match status" value="1"/>
</dbReference>
<sequence>MPSATDRTPLGKTGLNLSQLGLGTAPLGNLLKDIPEEQSEATFEAALNAGVRYYDTAPFYGYGLAEERLGRALKGQDRSDFVVSTKVGRLIREGERSGAEVYDGGKSFYLAYPERNVVRDYSYDGIMRSLEESLERLQMDYVDILHIHDPDDHFDEAVKGAYPALAKLREEGVIKGVSAGMNQWEMLSDFMDHGRYDAFLLAGRYTLLDHTALPSFLPKCLEHGTRIIAGGVYNSGLLADPKPGITFNYVPVEKPILDRALAIKAVCEANGVDMKAAAIQFPLSHPAISSILTGVTSVAEFEENRVLFETPIPDQLWSDLRSENLLPADAPTPDNTQDRGLQ</sequence>
<name>A0A0N7MBK4_9RHOB</name>
<dbReference type="Gene3D" id="3.20.20.100">
    <property type="entry name" value="NADP-dependent oxidoreductase domain"/>
    <property type="match status" value="1"/>
</dbReference>
<dbReference type="EMBL" id="CYUE01000013">
    <property type="protein sequence ID" value="CUK25656.1"/>
    <property type="molecule type" value="Genomic_DNA"/>
</dbReference>
<keyword evidence="3" id="KW-1185">Reference proteome</keyword>
<dbReference type="Pfam" id="PF00248">
    <property type="entry name" value="Aldo_ket_red"/>
    <property type="match status" value="1"/>
</dbReference>
<dbReference type="CDD" id="cd19152">
    <property type="entry name" value="AKR_AKR15A"/>
    <property type="match status" value="1"/>
</dbReference>